<evidence type="ECO:0000256" key="1">
    <source>
        <dbReference type="SAM" id="MobiDB-lite"/>
    </source>
</evidence>
<dbReference type="Proteomes" id="UP000011607">
    <property type="component" value="Unassembled WGS sequence"/>
</dbReference>
<dbReference type="PATRIC" id="fig|1227454.3.peg.3450"/>
<feature type="region of interest" description="Disordered" evidence="1">
    <location>
        <begin position="54"/>
        <end position="82"/>
    </location>
</feature>
<gene>
    <name evidence="2" type="ORF">C446_16847</name>
</gene>
<feature type="compositionally biased region" description="Polar residues" evidence="1">
    <location>
        <begin position="1"/>
        <end position="10"/>
    </location>
</feature>
<keyword evidence="3" id="KW-1185">Reference proteome</keyword>
<dbReference type="AlphaFoldDB" id="M0LC78"/>
<dbReference type="SUPFAM" id="SSF53474">
    <property type="entry name" value="alpha/beta-Hydrolases"/>
    <property type="match status" value="1"/>
</dbReference>
<dbReference type="STRING" id="1227454.C446_16847"/>
<feature type="region of interest" description="Disordered" evidence="1">
    <location>
        <begin position="1"/>
        <end position="42"/>
    </location>
</feature>
<dbReference type="InterPro" id="IPR029058">
    <property type="entry name" value="AB_hydrolase_fold"/>
</dbReference>
<proteinExistence type="predicted"/>
<comment type="caution">
    <text evidence="2">The sequence shown here is derived from an EMBL/GenBank/DDBJ whole genome shotgun (WGS) entry which is preliminary data.</text>
</comment>
<evidence type="ECO:0000313" key="3">
    <source>
        <dbReference type="Proteomes" id="UP000011607"/>
    </source>
</evidence>
<protein>
    <submittedName>
        <fullName evidence="2">Uncharacterized protein</fullName>
    </submittedName>
</protein>
<name>M0LC78_9EURY</name>
<reference evidence="2 3" key="1">
    <citation type="journal article" date="2014" name="PLoS Genet.">
        <title>Phylogenetically driven sequencing of extremely halophilic archaea reveals strategies for static and dynamic osmo-response.</title>
        <authorList>
            <person name="Becker E.A."/>
            <person name="Seitzer P.M."/>
            <person name="Tritt A."/>
            <person name="Larsen D."/>
            <person name="Krusor M."/>
            <person name="Yao A.I."/>
            <person name="Wu D."/>
            <person name="Madern D."/>
            <person name="Eisen J.A."/>
            <person name="Darling A.E."/>
            <person name="Facciotti M.T."/>
        </authorList>
    </citation>
    <scope>NUCLEOTIDE SEQUENCE [LARGE SCALE GENOMIC DNA]</scope>
    <source>
        <strain evidence="2 3">JCM 10879</strain>
    </source>
</reference>
<accession>M0LC78</accession>
<dbReference type="EMBL" id="AOMA01000182">
    <property type="protein sequence ID" value="EMA30019.1"/>
    <property type="molecule type" value="Genomic_DNA"/>
</dbReference>
<organism evidence="2 3">
    <name type="scientific">Halobiforma nitratireducens JCM 10879</name>
    <dbReference type="NCBI Taxonomy" id="1227454"/>
    <lineage>
        <taxon>Archaea</taxon>
        <taxon>Methanobacteriati</taxon>
        <taxon>Methanobacteriota</taxon>
        <taxon>Stenosarchaea group</taxon>
        <taxon>Halobacteria</taxon>
        <taxon>Halobacteriales</taxon>
        <taxon>Natrialbaceae</taxon>
        <taxon>Halobiforma</taxon>
    </lineage>
</organism>
<evidence type="ECO:0000313" key="2">
    <source>
        <dbReference type="EMBL" id="EMA30019.1"/>
    </source>
</evidence>
<sequence>MNERLVTTTLGGKRRGPAGSAPGQRPEEPASSSRPTLVFGGERDPYFTAEIARETAARLTESELESPTEPASGPFLEGDGGR</sequence>